<comment type="subcellular location">
    <subcellularLocation>
        <location evidence="6">Mitochondrion matrix</location>
    </subcellularLocation>
</comment>
<keyword evidence="1 6" id="KW-0808">Transferase</keyword>
<evidence type="ECO:0000256" key="4">
    <source>
        <dbReference type="ARBA" id="ARBA00022840"/>
    </source>
</evidence>
<dbReference type="GO" id="GO:0005759">
    <property type="term" value="C:mitochondrial matrix"/>
    <property type="evidence" value="ECO:0007669"/>
    <property type="project" value="UniProtKB-SubCell"/>
</dbReference>
<evidence type="ECO:0000313" key="9">
    <source>
        <dbReference type="Proteomes" id="UP000663874"/>
    </source>
</evidence>
<dbReference type="Proteomes" id="UP000663874">
    <property type="component" value="Unassembled WGS sequence"/>
</dbReference>
<dbReference type="GO" id="GO:0004740">
    <property type="term" value="F:pyruvate dehydrogenase (acetyl-transferring) kinase activity"/>
    <property type="evidence" value="ECO:0007669"/>
    <property type="project" value="UniProtKB-EC"/>
</dbReference>
<comment type="catalytic activity">
    <reaction evidence="5">
        <text>L-seryl-[pyruvate dehydrogenase E1 alpha subunit] + ATP = O-phospho-L-seryl-[pyruvate dehydrogenase E1 alpha subunit] + ADP + H(+)</text>
        <dbReference type="Rhea" id="RHEA:23052"/>
        <dbReference type="Rhea" id="RHEA-COMP:13689"/>
        <dbReference type="Rhea" id="RHEA-COMP:13690"/>
        <dbReference type="ChEBI" id="CHEBI:15378"/>
        <dbReference type="ChEBI" id="CHEBI:29999"/>
        <dbReference type="ChEBI" id="CHEBI:30616"/>
        <dbReference type="ChEBI" id="CHEBI:83421"/>
        <dbReference type="ChEBI" id="CHEBI:456216"/>
        <dbReference type="EC" id="2.7.11.2"/>
    </reaction>
</comment>
<feature type="non-terminal residue" evidence="8">
    <location>
        <position position="1"/>
    </location>
</feature>
<sequence>QIQYFLNRFYLSRISIRLLIYQHTMCFGDEVPLHPTHLGFVDPSCLVEDIIKGNIN</sequence>
<dbReference type="GO" id="GO:0010906">
    <property type="term" value="P:regulation of glucose metabolic process"/>
    <property type="evidence" value="ECO:0007669"/>
    <property type="project" value="TreeGrafter"/>
</dbReference>
<dbReference type="Pfam" id="PF10436">
    <property type="entry name" value="BCDHK_Adom3"/>
    <property type="match status" value="1"/>
</dbReference>
<feature type="domain" description="Branched-chain alpha-ketoacid dehydrogenase kinase/Pyruvate dehydrogenase kinase N-terminal" evidence="7">
    <location>
        <begin position="2"/>
        <end position="41"/>
    </location>
</feature>
<proteinExistence type="inferred from homology"/>
<evidence type="ECO:0000259" key="7">
    <source>
        <dbReference type="Pfam" id="PF10436"/>
    </source>
</evidence>
<keyword evidence="6" id="KW-0496">Mitochondrion</keyword>
<keyword evidence="2 6" id="KW-0547">Nucleotide-binding</keyword>
<dbReference type="EMBL" id="CAJOBE010022959">
    <property type="protein sequence ID" value="CAF4253777.1"/>
    <property type="molecule type" value="Genomic_DNA"/>
</dbReference>
<organism evidence="8 9">
    <name type="scientific">Rotaria sordida</name>
    <dbReference type="NCBI Taxonomy" id="392033"/>
    <lineage>
        <taxon>Eukaryota</taxon>
        <taxon>Metazoa</taxon>
        <taxon>Spiralia</taxon>
        <taxon>Gnathifera</taxon>
        <taxon>Rotifera</taxon>
        <taxon>Eurotatoria</taxon>
        <taxon>Bdelloidea</taxon>
        <taxon>Philodinida</taxon>
        <taxon>Philodinidae</taxon>
        <taxon>Rotaria</taxon>
    </lineage>
</organism>
<keyword evidence="4 6" id="KW-0067">ATP-binding</keyword>
<comment type="caution">
    <text evidence="8">The sequence shown here is derived from an EMBL/GenBank/DDBJ whole genome shotgun (WGS) entry which is preliminary data.</text>
</comment>
<protein>
    <recommendedName>
        <fullName evidence="6">Protein-serine/threonine kinase</fullName>
        <ecNumber evidence="6">2.7.11.-</ecNumber>
    </recommendedName>
</protein>
<dbReference type="GO" id="GO:0005524">
    <property type="term" value="F:ATP binding"/>
    <property type="evidence" value="ECO:0007669"/>
    <property type="project" value="UniProtKB-UniRule"/>
</dbReference>
<dbReference type="InterPro" id="IPR018955">
    <property type="entry name" value="BCDHK/PDK_N"/>
</dbReference>
<evidence type="ECO:0000256" key="2">
    <source>
        <dbReference type="ARBA" id="ARBA00022741"/>
    </source>
</evidence>
<dbReference type="PANTHER" id="PTHR11947:SF3">
    <property type="entry name" value="[PYRUVATE DEHYDROGENASE (ACETYL-TRANSFERRING)] KINASE, MITOCHONDRIAL"/>
    <property type="match status" value="1"/>
</dbReference>
<dbReference type="InterPro" id="IPR039028">
    <property type="entry name" value="BCKD/PDK"/>
</dbReference>
<gene>
    <name evidence="8" type="ORF">FNK824_LOCUS38743</name>
</gene>
<reference evidence="8" key="1">
    <citation type="submission" date="2021-02" db="EMBL/GenBank/DDBJ databases">
        <authorList>
            <person name="Nowell W R."/>
        </authorList>
    </citation>
    <scope>NUCLEOTIDE SEQUENCE</scope>
</reference>
<evidence type="ECO:0000256" key="1">
    <source>
        <dbReference type="ARBA" id="ARBA00022679"/>
    </source>
</evidence>
<dbReference type="AlphaFoldDB" id="A0A820EU71"/>
<evidence type="ECO:0000256" key="3">
    <source>
        <dbReference type="ARBA" id="ARBA00022777"/>
    </source>
</evidence>
<dbReference type="PANTHER" id="PTHR11947">
    <property type="entry name" value="PYRUVATE DEHYDROGENASE KINASE"/>
    <property type="match status" value="1"/>
</dbReference>
<evidence type="ECO:0000256" key="6">
    <source>
        <dbReference type="RuleBase" id="RU366032"/>
    </source>
</evidence>
<keyword evidence="3 6" id="KW-0418">Kinase</keyword>
<accession>A0A820EU71</accession>
<name>A0A820EU71_9BILA</name>
<dbReference type="EC" id="2.7.11.-" evidence="6"/>
<evidence type="ECO:0000313" key="8">
    <source>
        <dbReference type="EMBL" id="CAF4253777.1"/>
    </source>
</evidence>
<comment type="similarity">
    <text evidence="6">Belongs to the PDK/BCKDK protein kinase family.</text>
</comment>
<dbReference type="InterPro" id="IPR036784">
    <property type="entry name" value="AK/P_DHK_N_sf"/>
</dbReference>
<dbReference type="SUPFAM" id="SSF69012">
    <property type="entry name" value="alpha-ketoacid dehydrogenase kinase, N-terminal domain"/>
    <property type="match status" value="1"/>
</dbReference>
<dbReference type="Gene3D" id="1.20.140.20">
    <property type="entry name" value="Alpha-ketoacid/pyruvate dehydrogenase kinase, N-terminal domain"/>
    <property type="match status" value="1"/>
</dbReference>
<evidence type="ECO:0000256" key="5">
    <source>
        <dbReference type="ARBA" id="ARBA00048201"/>
    </source>
</evidence>